<protein>
    <submittedName>
        <fullName evidence="2">Sulfurtransferase</fullName>
    </submittedName>
</protein>
<sequence length="144" mass="15953">MSDQDRNGPVPLSPVDASRMLTEEPQSLLIDVRSSMEFLMIGHPVGAVHVAWLDEPDWTPNPRFVLQLRELMLGGSRCVDGDCPAVVLICRSGRRSQEAGQVLVDAGLARVFYVADGFEGPLDAHHRRSTVAGWRFEGLPWEQC</sequence>
<reference evidence="2 3" key="1">
    <citation type="submission" date="2016-09" db="EMBL/GenBank/DDBJ databases">
        <title>Acidihalobacter prosperus V6 (DSM14174).</title>
        <authorList>
            <person name="Khaleque H.N."/>
            <person name="Ramsay J.P."/>
            <person name="Murphy R.J.T."/>
            <person name="Kaksonen A.H."/>
            <person name="Boxall N.J."/>
            <person name="Watkin E.L.J."/>
        </authorList>
    </citation>
    <scope>NUCLEOTIDE SEQUENCE [LARGE SCALE GENOMIC DNA]</scope>
    <source>
        <strain evidence="2 3">V6</strain>
    </source>
</reference>
<keyword evidence="3" id="KW-1185">Reference proteome</keyword>
<dbReference type="GO" id="GO:0016740">
    <property type="term" value="F:transferase activity"/>
    <property type="evidence" value="ECO:0007669"/>
    <property type="project" value="UniProtKB-KW"/>
</dbReference>
<name>A0A1D8KA45_9GAMM</name>
<dbReference type="SMART" id="SM00450">
    <property type="entry name" value="RHOD"/>
    <property type="match status" value="1"/>
</dbReference>
<evidence type="ECO:0000259" key="1">
    <source>
        <dbReference type="PROSITE" id="PS50206"/>
    </source>
</evidence>
<dbReference type="SUPFAM" id="SSF52821">
    <property type="entry name" value="Rhodanese/Cell cycle control phosphatase"/>
    <property type="match status" value="1"/>
</dbReference>
<evidence type="ECO:0000313" key="2">
    <source>
        <dbReference type="EMBL" id="AOV17806.1"/>
    </source>
</evidence>
<dbReference type="PROSITE" id="PS50206">
    <property type="entry name" value="RHODANESE_3"/>
    <property type="match status" value="1"/>
</dbReference>
<dbReference type="InterPro" id="IPR001763">
    <property type="entry name" value="Rhodanese-like_dom"/>
</dbReference>
<dbReference type="InterPro" id="IPR052367">
    <property type="entry name" value="Thiosulfate_ST/Rhodanese-like"/>
</dbReference>
<dbReference type="Gene3D" id="3.40.250.10">
    <property type="entry name" value="Rhodanese-like domain"/>
    <property type="match status" value="1"/>
</dbReference>
<dbReference type="EMBL" id="CP017448">
    <property type="protein sequence ID" value="AOV17806.1"/>
    <property type="molecule type" value="Genomic_DNA"/>
</dbReference>
<dbReference type="InterPro" id="IPR036873">
    <property type="entry name" value="Rhodanese-like_dom_sf"/>
</dbReference>
<dbReference type="Proteomes" id="UP000095342">
    <property type="component" value="Chromosome"/>
</dbReference>
<organism evidence="2 3">
    <name type="scientific">Acidihalobacter aeolianus</name>
    <dbReference type="NCBI Taxonomy" id="2792603"/>
    <lineage>
        <taxon>Bacteria</taxon>
        <taxon>Pseudomonadati</taxon>
        <taxon>Pseudomonadota</taxon>
        <taxon>Gammaproteobacteria</taxon>
        <taxon>Chromatiales</taxon>
        <taxon>Ectothiorhodospiraceae</taxon>
        <taxon>Acidihalobacter</taxon>
    </lineage>
</organism>
<dbReference type="KEGG" id="aaeo:BJI67_12775"/>
<dbReference type="PANTHER" id="PTHR45431:SF3">
    <property type="entry name" value="RHODANESE-LIKE DOMAIN-CONTAINING PROTEIN 15, CHLOROPLASTIC"/>
    <property type="match status" value="1"/>
</dbReference>
<dbReference type="PANTHER" id="PTHR45431">
    <property type="entry name" value="RHODANESE-LIKE DOMAIN-CONTAINING PROTEIN 15, CHLOROPLASTIC"/>
    <property type="match status" value="1"/>
</dbReference>
<dbReference type="Pfam" id="PF00581">
    <property type="entry name" value="Rhodanese"/>
    <property type="match status" value="1"/>
</dbReference>
<proteinExistence type="predicted"/>
<dbReference type="AlphaFoldDB" id="A0A1D8KA45"/>
<feature type="domain" description="Rhodanese" evidence="1">
    <location>
        <begin position="23"/>
        <end position="130"/>
    </location>
</feature>
<accession>A0A1D8KA45</accession>
<keyword evidence="2" id="KW-0808">Transferase</keyword>
<evidence type="ECO:0000313" key="3">
    <source>
        <dbReference type="Proteomes" id="UP000095342"/>
    </source>
</evidence>
<dbReference type="RefSeq" id="WP_070073342.1">
    <property type="nucleotide sequence ID" value="NZ_CP017448.1"/>
</dbReference>
<gene>
    <name evidence="2" type="ORF">BJI67_12775</name>
</gene>